<dbReference type="EMBL" id="CAJVPL010014544">
    <property type="protein sequence ID" value="CAG8691248.1"/>
    <property type="molecule type" value="Genomic_DNA"/>
</dbReference>
<name>A0A9N9HKK4_9GLOM</name>
<organism evidence="2 3">
    <name type="scientific">Ambispora gerdemannii</name>
    <dbReference type="NCBI Taxonomy" id="144530"/>
    <lineage>
        <taxon>Eukaryota</taxon>
        <taxon>Fungi</taxon>
        <taxon>Fungi incertae sedis</taxon>
        <taxon>Mucoromycota</taxon>
        <taxon>Glomeromycotina</taxon>
        <taxon>Glomeromycetes</taxon>
        <taxon>Archaeosporales</taxon>
        <taxon>Ambisporaceae</taxon>
        <taxon>Ambispora</taxon>
    </lineage>
</organism>
<sequence>GTEKQQKVFDTLKQHLISPPIITYSDFSQPFTLFTDVSGLRLGAVLAQYDSKGKEHVIT</sequence>
<dbReference type="OrthoDB" id="2437466at2759"/>
<evidence type="ECO:0000313" key="3">
    <source>
        <dbReference type="Proteomes" id="UP000789831"/>
    </source>
</evidence>
<feature type="domain" description="Reverse transcriptase/retrotransposon-derived protein RNase H-like" evidence="1">
    <location>
        <begin position="2"/>
        <end position="58"/>
    </location>
</feature>
<dbReference type="Pfam" id="PF17919">
    <property type="entry name" value="RT_RNaseH_2"/>
    <property type="match status" value="1"/>
</dbReference>
<reference evidence="2" key="1">
    <citation type="submission" date="2021-06" db="EMBL/GenBank/DDBJ databases">
        <authorList>
            <person name="Kallberg Y."/>
            <person name="Tangrot J."/>
            <person name="Rosling A."/>
        </authorList>
    </citation>
    <scope>NUCLEOTIDE SEQUENCE</scope>
    <source>
        <strain evidence="2">MT106</strain>
    </source>
</reference>
<evidence type="ECO:0000259" key="1">
    <source>
        <dbReference type="Pfam" id="PF17919"/>
    </source>
</evidence>
<evidence type="ECO:0000313" key="2">
    <source>
        <dbReference type="EMBL" id="CAG8691248.1"/>
    </source>
</evidence>
<dbReference type="PANTHER" id="PTHR34072">
    <property type="entry name" value="ENZYMATIC POLYPROTEIN-RELATED"/>
    <property type="match status" value="1"/>
</dbReference>
<proteinExistence type="predicted"/>
<dbReference type="InterPro" id="IPR043502">
    <property type="entry name" value="DNA/RNA_pol_sf"/>
</dbReference>
<gene>
    <name evidence="2" type="ORF">AGERDE_LOCUS13112</name>
</gene>
<protein>
    <submittedName>
        <fullName evidence="2">3109_t:CDS:1</fullName>
    </submittedName>
</protein>
<dbReference type="SUPFAM" id="SSF56672">
    <property type="entry name" value="DNA/RNA polymerases"/>
    <property type="match status" value="1"/>
</dbReference>
<dbReference type="AlphaFoldDB" id="A0A9N9HKK4"/>
<feature type="non-terminal residue" evidence="2">
    <location>
        <position position="1"/>
    </location>
</feature>
<comment type="caution">
    <text evidence="2">The sequence shown here is derived from an EMBL/GenBank/DDBJ whole genome shotgun (WGS) entry which is preliminary data.</text>
</comment>
<dbReference type="InterPro" id="IPR041577">
    <property type="entry name" value="RT_RNaseH_2"/>
</dbReference>
<feature type="non-terminal residue" evidence="2">
    <location>
        <position position="59"/>
    </location>
</feature>
<accession>A0A9N9HKK4</accession>
<keyword evidence="3" id="KW-1185">Reference proteome</keyword>
<dbReference type="Proteomes" id="UP000789831">
    <property type="component" value="Unassembled WGS sequence"/>
</dbReference>